<dbReference type="AntiFam" id="ANF00127">
    <property type="entry name" value="Shadow ORF (opposite eno)"/>
</dbReference>
<keyword evidence="1" id="KW-0614">Plasmid</keyword>
<reference evidence="1" key="1">
    <citation type="journal article" date="2010" name="Infect. Immun.">
        <title>Sequence analysis and characterization of a transferable hybrid plasmid encoding multidrug resistance and enabling zoonotic potential for extraintestinal Escherichia coli.</title>
        <authorList>
            <person name="Johnson T.J."/>
            <person name="Jordan D."/>
            <person name="Kariyawasam S."/>
            <person name="Stell A.L."/>
            <person name="Bell N.P."/>
            <person name="Wannemuehler Y.M."/>
            <person name="Alarcon C.F."/>
            <person name="Li G."/>
            <person name="Tivendale K.A."/>
            <person name="Logue C.M."/>
            <person name="Nolan L.K."/>
        </authorList>
    </citation>
    <scope>NUCLEOTIDE SEQUENCE [LARGE SCALE GENOMIC DNA]</scope>
    <source>
        <strain evidence="1">APEC O103</strain>
        <plasmid evidence="1">pAPEC-O103-ColBM</plasmid>
    </source>
</reference>
<dbReference type="EMBL" id="CP001232">
    <property type="protein sequence ID" value="ACJ63508.1"/>
    <property type="molecule type" value="Genomic_DNA"/>
</dbReference>
<geneLocation type="plasmid" evidence="1">
    <name>pAPEC-O103-ColBM</name>
</geneLocation>
<organism evidence="1">
    <name type="scientific">Escherichia coli</name>
    <dbReference type="NCBI Taxonomy" id="562"/>
    <lineage>
        <taxon>Bacteria</taxon>
        <taxon>Pseudomonadati</taxon>
        <taxon>Pseudomonadota</taxon>
        <taxon>Gammaproteobacteria</taxon>
        <taxon>Enterobacterales</taxon>
        <taxon>Enterobacteriaceae</taxon>
        <taxon>Escherichia</taxon>
    </lineage>
</organism>
<protein>
    <submittedName>
        <fullName evidence="1">Uncharacterized protein</fullName>
    </submittedName>
</protein>
<sequence>MPFKAVINLCINTLDCLEYPLSSKVSFIIVAAFDGLTRTGTGSGRYGSSGKSVTLGDDIDFNGRVPPGIQNLSGNDFLKNKAHINLRH</sequence>
<accession>B7JCB6</accession>
<evidence type="ECO:0000313" key="1">
    <source>
        <dbReference type="EMBL" id="ACJ63508.1"/>
    </source>
</evidence>
<dbReference type="AlphaFoldDB" id="B7JCB6"/>
<name>B7JCB6_ECOLX</name>
<proteinExistence type="predicted"/>
<gene>
    <name evidence="1" type="ORF">pO103_19</name>
</gene>